<keyword evidence="2" id="KW-1185">Reference proteome</keyword>
<protein>
    <submittedName>
        <fullName evidence="1">Uncharacterized protein</fullName>
    </submittedName>
</protein>
<reference evidence="1 2" key="1">
    <citation type="submission" date="2020-08" db="EMBL/GenBank/DDBJ databases">
        <title>Sequencing the genomes of 1000 actinobacteria strains.</title>
        <authorList>
            <person name="Klenk H.-P."/>
        </authorList>
    </citation>
    <scope>NUCLEOTIDE SEQUENCE [LARGE SCALE GENOMIC DNA]</scope>
    <source>
        <strain evidence="1 2">DSM 46659</strain>
    </source>
</reference>
<proteinExistence type="predicted"/>
<name>A0A7X0D5W1_9ACTN</name>
<dbReference type="Proteomes" id="UP000546642">
    <property type="component" value="Unassembled WGS sequence"/>
</dbReference>
<evidence type="ECO:0000313" key="2">
    <source>
        <dbReference type="Proteomes" id="UP000546642"/>
    </source>
</evidence>
<evidence type="ECO:0000313" key="1">
    <source>
        <dbReference type="EMBL" id="MBB6172683.1"/>
    </source>
</evidence>
<dbReference type="AlphaFoldDB" id="A0A7X0D5W1"/>
<sequence>MIRTRLRNTNSVRPYVTGMHLHSTRYRGPR</sequence>
<comment type="caution">
    <text evidence="1">The sequence shown here is derived from an EMBL/GenBank/DDBJ whole genome shotgun (WGS) entry which is preliminary data.</text>
</comment>
<gene>
    <name evidence="1" type="ORF">HNR23_002743</name>
</gene>
<organism evidence="1 2">
    <name type="scientific">Nocardiopsis mwathae</name>
    <dbReference type="NCBI Taxonomy" id="1472723"/>
    <lineage>
        <taxon>Bacteria</taxon>
        <taxon>Bacillati</taxon>
        <taxon>Actinomycetota</taxon>
        <taxon>Actinomycetes</taxon>
        <taxon>Streptosporangiales</taxon>
        <taxon>Nocardiopsidaceae</taxon>
        <taxon>Nocardiopsis</taxon>
    </lineage>
</organism>
<dbReference type="EMBL" id="JACHDS010000001">
    <property type="protein sequence ID" value="MBB6172683.1"/>
    <property type="molecule type" value="Genomic_DNA"/>
</dbReference>
<accession>A0A7X0D5W1</accession>